<sequence length="318" mass="34161">MVAMSDVLAEYIEKYSNWGRWGVDDELGALNFVGPDQIKSAAGLVTDGKVISLSLPYDANGPQIGGGRTNPQLFMTMTGSDAASGRQDRLRRGGGDAKGFGYADDYIVMPNQCGTQWDAFAHIFYKGKMYNNRDASEVDSRGAHRNGIQNFTGKIVMRGVLLDIPKLTGRAAMDPGEAVTTAMLDDACAAEGVEIRSGDAVLVRTGHLGVRRNEWRDYAGGASPGLSLHTAPWLHEHEVAAIVTDTWGMEVKPNEIDVYQPLHIVALTYMGIPIGEIFDLEALAEDCAADGRYEFMFSASPLPITGAVGSALSALAIK</sequence>
<dbReference type="GO" id="GO:0004061">
    <property type="term" value="F:arylformamidase activity"/>
    <property type="evidence" value="ECO:0007669"/>
    <property type="project" value="InterPro"/>
</dbReference>
<keyword evidence="2" id="KW-1185">Reference proteome</keyword>
<gene>
    <name evidence="1" type="ORF">CLV47_11173</name>
</gene>
<dbReference type="Pfam" id="PF04199">
    <property type="entry name" value="Cyclase"/>
    <property type="match status" value="1"/>
</dbReference>
<dbReference type="PANTHER" id="PTHR34861">
    <property type="match status" value="1"/>
</dbReference>
<reference evidence="1 2" key="1">
    <citation type="submission" date="2018-03" db="EMBL/GenBank/DDBJ databases">
        <title>Genomic Encyclopedia of Archaeal and Bacterial Type Strains, Phase II (KMG-II): from individual species to whole genera.</title>
        <authorList>
            <person name="Goeker M."/>
        </authorList>
    </citation>
    <scope>NUCLEOTIDE SEQUENCE [LARGE SCALE GENOMIC DNA]</scope>
    <source>
        <strain evidence="1 2">DSM 100065</strain>
    </source>
</reference>
<proteinExistence type="predicted"/>
<dbReference type="Gene3D" id="3.50.30.50">
    <property type="entry name" value="Putative cyclase"/>
    <property type="match status" value="1"/>
</dbReference>
<dbReference type="AlphaFoldDB" id="A0A2T0ZY76"/>
<protein>
    <submittedName>
        <fullName evidence="1">Kynurenine formamidase</fullName>
    </submittedName>
</protein>
<name>A0A2T0ZY76_9ACTN</name>
<dbReference type="InterPro" id="IPR007325">
    <property type="entry name" value="KFase/CYL"/>
</dbReference>
<evidence type="ECO:0000313" key="1">
    <source>
        <dbReference type="EMBL" id="PRZ41197.1"/>
    </source>
</evidence>
<dbReference type="EMBL" id="PVUE01000011">
    <property type="protein sequence ID" value="PRZ41197.1"/>
    <property type="molecule type" value="Genomic_DNA"/>
</dbReference>
<accession>A0A2T0ZY76</accession>
<dbReference type="Proteomes" id="UP000237752">
    <property type="component" value="Unassembled WGS sequence"/>
</dbReference>
<organism evidence="1 2">
    <name type="scientific">Antricoccus suffuscus</name>
    <dbReference type="NCBI Taxonomy" id="1629062"/>
    <lineage>
        <taxon>Bacteria</taxon>
        <taxon>Bacillati</taxon>
        <taxon>Actinomycetota</taxon>
        <taxon>Actinomycetes</taxon>
        <taxon>Geodermatophilales</taxon>
        <taxon>Antricoccaceae</taxon>
        <taxon>Antricoccus</taxon>
    </lineage>
</organism>
<dbReference type="SUPFAM" id="SSF102198">
    <property type="entry name" value="Putative cyclase"/>
    <property type="match status" value="1"/>
</dbReference>
<evidence type="ECO:0000313" key="2">
    <source>
        <dbReference type="Proteomes" id="UP000237752"/>
    </source>
</evidence>
<dbReference type="InterPro" id="IPR037175">
    <property type="entry name" value="KFase_sf"/>
</dbReference>
<dbReference type="GO" id="GO:0019441">
    <property type="term" value="P:L-tryptophan catabolic process to kynurenine"/>
    <property type="evidence" value="ECO:0007669"/>
    <property type="project" value="InterPro"/>
</dbReference>
<dbReference type="PANTHER" id="PTHR34861:SF10">
    <property type="entry name" value="CYCLASE"/>
    <property type="match status" value="1"/>
</dbReference>
<comment type="caution">
    <text evidence="1">The sequence shown here is derived from an EMBL/GenBank/DDBJ whole genome shotgun (WGS) entry which is preliminary data.</text>
</comment>